<feature type="domain" description="STAS" evidence="2">
    <location>
        <begin position="37"/>
        <end position="121"/>
    </location>
</feature>
<keyword evidence="4" id="KW-1185">Reference proteome</keyword>
<accession>A0AAE3ZCW9</accession>
<evidence type="ECO:0000313" key="4">
    <source>
        <dbReference type="Proteomes" id="UP001180845"/>
    </source>
</evidence>
<dbReference type="Proteomes" id="UP001180845">
    <property type="component" value="Unassembled WGS sequence"/>
</dbReference>
<reference evidence="3" key="1">
    <citation type="submission" date="2023-07" db="EMBL/GenBank/DDBJ databases">
        <title>Sequencing the genomes of 1000 actinobacteria strains.</title>
        <authorList>
            <person name="Klenk H.-P."/>
        </authorList>
    </citation>
    <scope>NUCLEOTIDE SEQUENCE</scope>
    <source>
        <strain evidence="3">DSM 45977</strain>
    </source>
</reference>
<dbReference type="EMBL" id="JAVDXW010000001">
    <property type="protein sequence ID" value="MDR7301343.1"/>
    <property type="molecule type" value="Genomic_DNA"/>
</dbReference>
<evidence type="ECO:0000256" key="1">
    <source>
        <dbReference type="SAM" id="MobiDB-lite"/>
    </source>
</evidence>
<proteinExistence type="predicted"/>
<feature type="region of interest" description="Disordered" evidence="1">
    <location>
        <begin position="143"/>
        <end position="188"/>
    </location>
</feature>
<evidence type="ECO:0000259" key="2">
    <source>
        <dbReference type="PROSITE" id="PS50801"/>
    </source>
</evidence>
<evidence type="ECO:0000313" key="3">
    <source>
        <dbReference type="EMBL" id="MDR7301343.1"/>
    </source>
</evidence>
<organism evidence="3 4">
    <name type="scientific">Haloactinomyces albus</name>
    <dbReference type="NCBI Taxonomy" id="1352928"/>
    <lineage>
        <taxon>Bacteria</taxon>
        <taxon>Bacillati</taxon>
        <taxon>Actinomycetota</taxon>
        <taxon>Actinomycetes</taxon>
        <taxon>Actinopolysporales</taxon>
        <taxon>Actinopolysporaceae</taxon>
        <taxon>Haloactinomyces</taxon>
    </lineage>
</organism>
<dbReference type="Gene3D" id="3.30.750.24">
    <property type="entry name" value="STAS domain"/>
    <property type="match status" value="1"/>
</dbReference>
<dbReference type="AlphaFoldDB" id="A0AAE3ZCW9"/>
<dbReference type="CDD" id="cd07043">
    <property type="entry name" value="STAS_anti-anti-sigma_factors"/>
    <property type="match status" value="1"/>
</dbReference>
<feature type="compositionally biased region" description="Basic and acidic residues" evidence="1">
    <location>
        <begin position="144"/>
        <end position="157"/>
    </location>
</feature>
<name>A0AAE3ZCW9_9ACTN</name>
<comment type="caution">
    <text evidence="3">The sequence shown here is derived from an EMBL/GenBank/DDBJ whole genome shotgun (WGS) entry which is preliminary data.</text>
</comment>
<dbReference type="RefSeq" id="WP_310271645.1">
    <property type="nucleotide sequence ID" value="NZ_JAVDXW010000001.1"/>
</dbReference>
<gene>
    <name evidence="3" type="ORF">JOF55_001524</name>
</gene>
<dbReference type="InterPro" id="IPR002645">
    <property type="entry name" value="STAS_dom"/>
</dbReference>
<protein>
    <submittedName>
        <fullName evidence="3">Anti-anti-sigma factor</fullName>
    </submittedName>
</protein>
<dbReference type="SUPFAM" id="SSF52091">
    <property type="entry name" value="SpoIIaa-like"/>
    <property type="match status" value="1"/>
</dbReference>
<sequence length="188" mass="20097">MTAISHEHHGSVRESRCSGRVRNHDARLTLCVERPQPGLIVLKASGMLDSVSFSHFSEVLRSRLGSTARVIVLDLTAVTFLGVDAIMVLSRAQRHAGATGKQLSLLTGVRAVDRPLEVLGLAGQFAYGGCPAVGPDDVAFDPGESERTIVEVPDRVRPAPRSLRGKPDSFGPAPNPVRKPPGDHVVRS</sequence>
<dbReference type="InterPro" id="IPR036513">
    <property type="entry name" value="STAS_dom_sf"/>
</dbReference>
<dbReference type="PROSITE" id="PS50801">
    <property type="entry name" value="STAS"/>
    <property type="match status" value="1"/>
</dbReference>
<dbReference type="Pfam" id="PF01740">
    <property type="entry name" value="STAS"/>
    <property type="match status" value="1"/>
</dbReference>